<gene>
    <name evidence="4" type="ORF">ACFS2C_18950</name>
</gene>
<dbReference type="Pfam" id="PF02470">
    <property type="entry name" value="MlaD"/>
    <property type="match status" value="1"/>
</dbReference>
<dbReference type="PANTHER" id="PTHR33371:SF16">
    <property type="entry name" value="MCE-FAMILY PROTEIN MCE3F"/>
    <property type="match status" value="1"/>
</dbReference>
<reference evidence="5" key="1">
    <citation type="journal article" date="2019" name="Int. J. Syst. Evol. Microbiol.">
        <title>The Global Catalogue of Microorganisms (GCM) 10K type strain sequencing project: providing services to taxonomists for standard genome sequencing and annotation.</title>
        <authorList>
            <consortium name="The Broad Institute Genomics Platform"/>
            <consortium name="The Broad Institute Genome Sequencing Center for Infectious Disease"/>
            <person name="Wu L."/>
            <person name="Ma J."/>
        </authorList>
    </citation>
    <scope>NUCLEOTIDE SEQUENCE [LARGE SCALE GENOMIC DNA]</scope>
    <source>
        <strain evidence="5">IBRC-M 10906</strain>
    </source>
</reference>
<feature type="domain" description="Mammalian cell entry C-terminal" evidence="3">
    <location>
        <begin position="123"/>
        <end position="293"/>
    </location>
</feature>
<name>A0ABW5WEC8_9PSEU</name>
<evidence type="ECO:0000313" key="4">
    <source>
        <dbReference type="EMBL" id="MFD2801472.1"/>
    </source>
</evidence>
<dbReference type="PANTHER" id="PTHR33371">
    <property type="entry name" value="INTERMEMBRANE PHOSPHOLIPID TRANSPORT SYSTEM BINDING PROTEIN MLAD-RELATED"/>
    <property type="match status" value="1"/>
</dbReference>
<feature type="domain" description="Mce/MlaD" evidence="2">
    <location>
        <begin position="39"/>
        <end position="115"/>
    </location>
</feature>
<dbReference type="Proteomes" id="UP001597478">
    <property type="component" value="Unassembled WGS sequence"/>
</dbReference>
<proteinExistence type="predicted"/>
<dbReference type="InterPro" id="IPR024516">
    <property type="entry name" value="Mce_C"/>
</dbReference>
<dbReference type="Pfam" id="PF11887">
    <property type="entry name" value="Mce4_CUP1"/>
    <property type="match status" value="1"/>
</dbReference>
<dbReference type="InterPro" id="IPR003399">
    <property type="entry name" value="Mce/MlaD"/>
</dbReference>
<dbReference type="InterPro" id="IPR052336">
    <property type="entry name" value="MlaD_Phospholipid_Transporter"/>
</dbReference>
<evidence type="ECO:0000313" key="5">
    <source>
        <dbReference type="Proteomes" id="UP001597478"/>
    </source>
</evidence>
<dbReference type="RefSeq" id="WP_377388157.1">
    <property type="nucleotide sequence ID" value="NZ_JBHSAN010000010.1"/>
</dbReference>
<dbReference type="NCBIfam" id="TIGR00996">
    <property type="entry name" value="Mtu_fam_mce"/>
    <property type="match status" value="1"/>
</dbReference>
<evidence type="ECO:0000259" key="3">
    <source>
        <dbReference type="Pfam" id="PF11887"/>
    </source>
</evidence>
<comment type="caution">
    <text evidence="4">The sequence shown here is derived from an EMBL/GenBank/DDBJ whole genome shotgun (WGS) entry which is preliminary data.</text>
</comment>
<organism evidence="4 5">
    <name type="scientific">Prauserella oleivorans</name>
    <dbReference type="NCBI Taxonomy" id="1478153"/>
    <lineage>
        <taxon>Bacteria</taxon>
        <taxon>Bacillati</taxon>
        <taxon>Actinomycetota</taxon>
        <taxon>Actinomycetes</taxon>
        <taxon>Pseudonocardiales</taxon>
        <taxon>Pseudonocardiaceae</taxon>
        <taxon>Prauserella</taxon>
    </lineage>
</organism>
<evidence type="ECO:0000259" key="2">
    <source>
        <dbReference type="Pfam" id="PF02470"/>
    </source>
</evidence>
<protein>
    <submittedName>
        <fullName evidence="4">MCE family protein</fullName>
    </submittedName>
</protein>
<dbReference type="EMBL" id="JBHUOF010000030">
    <property type="protein sequence ID" value="MFD2801472.1"/>
    <property type="molecule type" value="Genomic_DNA"/>
</dbReference>
<feature type="region of interest" description="Disordered" evidence="1">
    <location>
        <begin position="347"/>
        <end position="422"/>
    </location>
</feature>
<dbReference type="InterPro" id="IPR005693">
    <property type="entry name" value="Mce"/>
</dbReference>
<sequence length="422" mass="44161">MRLNRKNRVQLIVFGLISLLAVGYAGGNYAGLDRLFGNRGYLVQVRLTDSGGIFVNAEVAYRGVTVGRVHALHLDEDGVTVDLDIENSAPRIPADTDAVVANRSAVGEQYVDLRPRSAGGPYLEAGSVIDSSRTGVPIAPETLLANLDKLVSSVDTESLTTVVDETHLAFSGAGPDLQRLLDAGGSFTATAQRNLPQTRELLERGRAVLETQRRNGGNIRSIATGFHDIAEQLRSSDPDLRRVVDRAPELSREVSELLATSGTSLSVVIANLLTTAQITSVRTDALEQLFVALPVAASFSKSVTSNGEGHLGFVPTFFDPHACTKGYEGTPRRAADQVEETEPNVQAYCAEPPGSPSNVRGAQNAPFAGMPVEPPGTGEPPAEGTGGGPDGEPREPGLPGLLDLAGEPSASTGLGGLLGLAG</sequence>
<evidence type="ECO:0000256" key="1">
    <source>
        <dbReference type="SAM" id="MobiDB-lite"/>
    </source>
</evidence>
<accession>A0ABW5WEC8</accession>
<feature type="compositionally biased region" description="Gly residues" evidence="1">
    <location>
        <begin position="413"/>
        <end position="422"/>
    </location>
</feature>
<keyword evidence="5" id="KW-1185">Reference proteome</keyword>